<dbReference type="Gene3D" id="1.10.10.60">
    <property type="entry name" value="Homeodomain-like"/>
    <property type="match status" value="1"/>
</dbReference>
<evidence type="ECO:0000259" key="2">
    <source>
        <dbReference type="Pfam" id="PF05225"/>
    </source>
</evidence>
<proteinExistence type="predicted"/>
<dbReference type="AlphaFoldDB" id="A0AAD7YKL4"/>
<dbReference type="GO" id="GO:0005634">
    <property type="term" value="C:nucleus"/>
    <property type="evidence" value="ECO:0007669"/>
    <property type="project" value="UniProtKB-SubCell"/>
</dbReference>
<name>A0AAD7YKL4_MYTSE</name>
<dbReference type="Pfam" id="PF05225">
    <property type="entry name" value="HTH_psq"/>
    <property type="match status" value="1"/>
</dbReference>
<comment type="subcellular location">
    <subcellularLocation>
        <location evidence="1">Nucleus</location>
    </subcellularLocation>
</comment>
<dbReference type="GO" id="GO:0003677">
    <property type="term" value="F:DNA binding"/>
    <property type="evidence" value="ECO:0007669"/>
    <property type="project" value="InterPro"/>
</dbReference>
<reference evidence="3" key="1">
    <citation type="submission" date="2023-03" db="EMBL/GenBank/DDBJ databases">
        <title>Chromosome-level genomes of two armyworms, Mythimna separata and Mythimna loreyi, provide insights into the biosynthesis and reception of sex pheromones.</title>
        <authorList>
            <person name="Zhao H."/>
        </authorList>
    </citation>
    <scope>NUCLEOTIDE SEQUENCE</scope>
    <source>
        <strain evidence="3">BeijingLab</strain>
        <tissue evidence="3">Pupa</tissue>
    </source>
</reference>
<evidence type="ECO:0000313" key="3">
    <source>
        <dbReference type="EMBL" id="KAJ8718882.1"/>
    </source>
</evidence>
<evidence type="ECO:0000256" key="1">
    <source>
        <dbReference type="ARBA" id="ARBA00004123"/>
    </source>
</evidence>
<evidence type="ECO:0000313" key="4">
    <source>
        <dbReference type="Proteomes" id="UP001231518"/>
    </source>
</evidence>
<dbReference type="SUPFAM" id="SSF46689">
    <property type="entry name" value="Homeodomain-like"/>
    <property type="match status" value="1"/>
</dbReference>
<dbReference type="InterPro" id="IPR007889">
    <property type="entry name" value="HTH_Psq"/>
</dbReference>
<sequence length="143" mass="16180">MITLTGSVKLRSRRARGPTWSEKDLRAAVAAINEGRMNTKAAARRYRIPRTSLRHHVTTGTFVIGSGKKPVLTKTQEKQLVEKIKNLSSIGFPLTPKFIRKYAFDFCIENNIKNKFNISTGLAGFTWYQGFVARNPEIQPVKQ</sequence>
<comment type="caution">
    <text evidence="3">The sequence shown here is derived from an EMBL/GenBank/DDBJ whole genome shotgun (WGS) entry which is preliminary data.</text>
</comment>
<gene>
    <name evidence="3" type="ORF">PYW07_016438</name>
</gene>
<dbReference type="InterPro" id="IPR009057">
    <property type="entry name" value="Homeodomain-like_sf"/>
</dbReference>
<dbReference type="EMBL" id="JARGEI010000015">
    <property type="protein sequence ID" value="KAJ8718882.1"/>
    <property type="molecule type" value="Genomic_DNA"/>
</dbReference>
<feature type="domain" description="HTH psq-type" evidence="2">
    <location>
        <begin position="22"/>
        <end position="61"/>
    </location>
</feature>
<protein>
    <recommendedName>
        <fullName evidence="2">HTH psq-type domain-containing protein</fullName>
    </recommendedName>
</protein>
<organism evidence="3 4">
    <name type="scientific">Mythimna separata</name>
    <name type="common">Oriental armyworm</name>
    <name type="synonym">Pseudaletia separata</name>
    <dbReference type="NCBI Taxonomy" id="271217"/>
    <lineage>
        <taxon>Eukaryota</taxon>
        <taxon>Metazoa</taxon>
        <taxon>Ecdysozoa</taxon>
        <taxon>Arthropoda</taxon>
        <taxon>Hexapoda</taxon>
        <taxon>Insecta</taxon>
        <taxon>Pterygota</taxon>
        <taxon>Neoptera</taxon>
        <taxon>Endopterygota</taxon>
        <taxon>Lepidoptera</taxon>
        <taxon>Glossata</taxon>
        <taxon>Ditrysia</taxon>
        <taxon>Noctuoidea</taxon>
        <taxon>Noctuidae</taxon>
        <taxon>Noctuinae</taxon>
        <taxon>Hadenini</taxon>
        <taxon>Mythimna</taxon>
    </lineage>
</organism>
<accession>A0AAD7YKL4</accession>
<keyword evidence="4" id="KW-1185">Reference proteome</keyword>
<dbReference type="Proteomes" id="UP001231518">
    <property type="component" value="Chromosome 8"/>
</dbReference>